<feature type="region of interest" description="Disordered" evidence="1">
    <location>
        <begin position="43"/>
        <end position="101"/>
    </location>
</feature>
<dbReference type="OrthoDB" id="6287070at2759"/>
<keyword evidence="3" id="KW-1185">Reference proteome</keyword>
<evidence type="ECO:0000313" key="2">
    <source>
        <dbReference type="EMBL" id="VDD88368.1"/>
    </source>
</evidence>
<feature type="compositionally biased region" description="Basic and acidic residues" evidence="1">
    <location>
        <begin position="73"/>
        <end position="88"/>
    </location>
</feature>
<dbReference type="EMBL" id="UXUI01007611">
    <property type="protein sequence ID" value="VDD88368.1"/>
    <property type="molecule type" value="Genomic_DNA"/>
</dbReference>
<evidence type="ECO:0000256" key="1">
    <source>
        <dbReference type="SAM" id="MobiDB-lite"/>
    </source>
</evidence>
<reference evidence="4" key="1">
    <citation type="submission" date="2016-04" db="UniProtKB">
        <authorList>
            <consortium name="WormBaseParasite"/>
        </authorList>
    </citation>
    <scope>IDENTIFICATION</scope>
</reference>
<proteinExistence type="predicted"/>
<dbReference type="Proteomes" id="UP000274131">
    <property type="component" value="Unassembled WGS sequence"/>
</dbReference>
<protein>
    <submittedName>
        <fullName evidence="4">Histone-lysine N-methyltransferase ATX2</fullName>
    </submittedName>
</protein>
<feature type="compositionally biased region" description="Low complexity" evidence="1">
    <location>
        <begin position="91"/>
        <end position="101"/>
    </location>
</feature>
<dbReference type="STRING" id="51028.A0A0N4V1H5"/>
<feature type="compositionally biased region" description="Polar residues" evidence="1">
    <location>
        <begin position="465"/>
        <end position="489"/>
    </location>
</feature>
<dbReference type="AlphaFoldDB" id="A0A0N4V1H5"/>
<accession>A0A0N4V1H5</accession>
<dbReference type="Gene3D" id="3.90.70.10">
    <property type="entry name" value="Cysteine proteinases"/>
    <property type="match status" value="1"/>
</dbReference>
<dbReference type="WBParaSite" id="EVEC_0000380301-mRNA-1">
    <property type="protein sequence ID" value="EVEC_0000380301-mRNA-1"/>
    <property type="gene ID" value="EVEC_0000380301"/>
</dbReference>
<sequence>MCANRAYSGATYTHGSCAVSGSSGKISIQHGCNDGQAVTYTSPHNAGRLWNNKGDSMPHASRRAQTVGSTLPRESRGRHTTADLKSNERGSLLTQTDQQTSTACGTSPTKFFYLLLENVKGRGSDEHGVRVGQKADLCKGELFQICERFTEKQLKSCCGIAEDVKDGVYLQSKKEICVEALVPSEFVRDSRVCNGRNEISEVSKLSLEQAEILEAVDLNSRLDFFQDTNNFCFVEKLGKEDKVLFQLQSEPCRPQDIVWYNGVIKWRGKLDGRKGVYFEVEDCSEGDKMRKKQHLVAGNHIRYPTTSDVRSSAPEGCASSTYMREKAGRRSPMQGVFNVVSQLRMSRIKDWTLVKNDVWLAKGEMGAEEIVIYVILHDPRWVVGLQRAQKEFKDLSKESSSSHFEEPWTKGSEGVNSEREWTENKDLIRIVANHCKFTGKTLTGRLNHGVHKKTSLDKRVKSETSHPATSTYLGNSIMESKNKSTTSPKLSGIKCDQSLDIEKESDLSYSTAHPWPAVSSWYTVKQFHSKRHGILRRVLRFPDQKNEMAVVEIDGDLPKGWQNALEVCRQGDLVMECEKELALVPLYAIYDDLLTERVGATVEPIFQDGTGETGDKVPDSGTELTPCPPSSIISNLVGKWKGVQGKKNSCYMDSTIYAMFVQSTAFDELLQYDKKSVNDPKNQFLRVLATEVVYPLRKFAIPDILFLC</sequence>
<organism evidence="4">
    <name type="scientific">Enterobius vermicularis</name>
    <name type="common">Human pinworm</name>
    <dbReference type="NCBI Taxonomy" id="51028"/>
    <lineage>
        <taxon>Eukaryota</taxon>
        <taxon>Metazoa</taxon>
        <taxon>Ecdysozoa</taxon>
        <taxon>Nematoda</taxon>
        <taxon>Chromadorea</taxon>
        <taxon>Rhabditida</taxon>
        <taxon>Spirurina</taxon>
        <taxon>Oxyuridomorpha</taxon>
        <taxon>Oxyuroidea</taxon>
        <taxon>Oxyuridae</taxon>
        <taxon>Enterobius</taxon>
    </lineage>
</organism>
<gene>
    <name evidence="2" type="ORF">EVEC_LOCUS3511</name>
</gene>
<reference evidence="2 3" key="2">
    <citation type="submission" date="2018-10" db="EMBL/GenBank/DDBJ databases">
        <authorList>
            <consortium name="Pathogen Informatics"/>
        </authorList>
    </citation>
    <scope>NUCLEOTIDE SEQUENCE [LARGE SCALE GENOMIC DNA]</scope>
</reference>
<evidence type="ECO:0000313" key="4">
    <source>
        <dbReference type="WBParaSite" id="EVEC_0000380301-mRNA-1"/>
    </source>
</evidence>
<feature type="region of interest" description="Disordered" evidence="1">
    <location>
        <begin position="453"/>
        <end position="489"/>
    </location>
</feature>
<feature type="compositionally biased region" description="Basic and acidic residues" evidence="1">
    <location>
        <begin position="454"/>
        <end position="464"/>
    </location>
</feature>
<name>A0A0N4V1H5_ENTVE</name>
<evidence type="ECO:0000313" key="3">
    <source>
        <dbReference type="Proteomes" id="UP000274131"/>
    </source>
</evidence>